<comment type="caution">
    <text evidence="2">The sequence shown here is derived from an EMBL/GenBank/DDBJ whole genome shotgun (WGS) entry which is preliminary data.</text>
</comment>
<evidence type="ECO:0008006" key="4">
    <source>
        <dbReference type="Google" id="ProtNLM"/>
    </source>
</evidence>
<keyword evidence="1" id="KW-1133">Transmembrane helix</keyword>
<evidence type="ECO:0000313" key="3">
    <source>
        <dbReference type="Proteomes" id="UP000660675"/>
    </source>
</evidence>
<protein>
    <recommendedName>
        <fullName evidence="4">DUF983 domain-containing protein</fullName>
    </recommendedName>
</protein>
<feature type="transmembrane region" description="Helical" evidence="1">
    <location>
        <begin position="97"/>
        <end position="120"/>
    </location>
</feature>
<organism evidence="2 3">
    <name type="scientific">Streptomyces gelaticus</name>
    <dbReference type="NCBI Taxonomy" id="285446"/>
    <lineage>
        <taxon>Bacteria</taxon>
        <taxon>Bacillati</taxon>
        <taxon>Actinomycetota</taxon>
        <taxon>Actinomycetes</taxon>
        <taxon>Kitasatosporales</taxon>
        <taxon>Streptomycetaceae</taxon>
        <taxon>Streptomyces</taxon>
    </lineage>
</organism>
<evidence type="ECO:0000256" key="1">
    <source>
        <dbReference type="SAM" id="Phobius"/>
    </source>
</evidence>
<proteinExistence type="predicted"/>
<keyword evidence="3" id="KW-1185">Reference proteome</keyword>
<name>A0ABQ2W943_9ACTN</name>
<dbReference type="RefSeq" id="WP_189547920.1">
    <property type="nucleotide sequence ID" value="NZ_BMTF01000038.1"/>
</dbReference>
<keyword evidence="1" id="KW-0812">Transmembrane</keyword>
<evidence type="ECO:0000313" key="2">
    <source>
        <dbReference type="EMBL" id="GGV96372.1"/>
    </source>
</evidence>
<sequence>MPDNITDAGPGSPDAPDSPRHTWIASLISTVVTLPLAFFALVYSMLSPMACDSCSDADADRFDASFGPAWTVSCCGLLLSLVIMVASWVFTRRRPPAAIGLAVAAPATVFFTWVAFMTLINWP</sequence>
<feature type="transmembrane region" description="Helical" evidence="1">
    <location>
        <begin position="66"/>
        <end position="90"/>
    </location>
</feature>
<feature type="transmembrane region" description="Helical" evidence="1">
    <location>
        <begin position="23"/>
        <end position="46"/>
    </location>
</feature>
<reference evidence="3" key="1">
    <citation type="journal article" date="2019" name="Int. J. Syst. Evol. Microbiol.">
        <title>The Global Catalogue of Microorganisms (GCM) 10K type strain sequencing project: providing services to taxonomists for standard genome sequencing and annotation.</title>
        <authorList>
            <consortium name="The Broad Institute Genomics Platform"/>
            <consortium name="The Broad Institute Genome Sequencing Center for Infectious Disease"/>
            <person name="Wu L."/>
            <person name="Ma J."/>
        </authorList>
    </citation>
    <scope>NUCLEOTIDE SEQUENCE [LARGE SCALE GENOMIC DNA]</scope>
    <source>
        <strain evidence="3">JCM 4376</strain>
    </source>
</reference>
<dbReference type="EMBL" id="BMTF01000038">
    <property type="protein sequence ID" value="GGV96372.1"/>
    <property type="molecule type" value="Genomic_DNA"/>
</dbReference>
<dbReference type="Proteomes" id="UP000660675">
    <property type="component" value="Unassembled WGS sequence"/>
</dbReference>
<keyword evidence="1" id="KW-0472">Membrane</keyword>
<gene>
    <name evidence="2" type="ORF">GCM10015535_65760</name>
</gene>
<accession>A0ABQ2W943</accession>